<sequence length="195" mass="22465">MEIESSILLDNSALKECWNSGKRASQLNIDMEATELLLNLLKEKWSLLIDNKTNQKQIWNDIATGLSEQGFLVQYPAQKSEHRFNFLKPPIGGKEGRRGDGHIGQGWRAACAQLCRYRWHMCRASDCDAVDQCLIPDKELLNISNHNNSSPHLESNTDLQHHIQKGYTYVIDNDVNIYRQLEHKLNCFGKQHYQT</sequence>
<name>A0ABQ9ZW79_9CRUS</name>
<evidence type="ECO:0008006" key="3">
    <source>
        <dbReference type="Google" id="ProtNLM"/>
    </source>
</evidence>
<evidence type="ECO:0000313" key="2">
    <source>
        <dbReference type="Proteomes" id="UP001234178"/>
    </source>
</evidence>
<dbReference type="Proteomes" id="UP001234178">
    <property type="component" value="Unassembled WGS sequence"/>
</dbReference>
<protein>
    <recommendedName>
        <fullName evidence="3">MADF domain-containing protein</fullName>
    </recommendedName>
</protein>
<gene>
    <name evidence="1" type="ORF">OUZ56_032128</name>
</gene>
<reference evidence="1 2" key="1">
    <citation type="journal article" date="2023" name="Nucleic Acids Res.">
        <title>The hologenome of Daphnia magna reveals possible DNA methylation and microbiome-mediated evolution of the host genome.</title>
        <authorList>
            <person name="Chaturvedi A."/>
            <person name="Li X."/>
            <person name="Dhandapani V."/>
            <person name="Marshall H."/>
            <person name="Kissane S."/>
            <person name="Cuenca-Cambronero M."/>
            <person name="Asole G."/>
            <person name="Calvet F."/>
            <person name="Ruiz-Romero M."/>
            <person name="Marangio P."/>
            <person name="Guigo R."/>
            <person name="Rago D."/>
            <person name="Mirbahai L."/>
            <person name="Eastwood N."/>
            <person name="Colbourne J.K."/>
            <person name="Zhou J."/>
            <person name="Mallon E."/>
            <person name="Orsini L."/>
        </authorList>
    </citation>
    <scope>NUCLEOTIDE SEQUENCE [LARGE SCALE GENOMIC DNA]</scope>
    <source>
        <strain evidence="1">LRV0_1</strain>
    </source>
</reference>
<comment type="caution">
    <text evidence="1">The sequence shown here is derived from an EMBL/GenBank/DDBJ whole genome shotgun (WGS) entry which is preliminary data.</text>
</comment>
<evidence type="ECO:0000313" key="1">
    <source>
        <dbReference type="EMBL" id="KAK4017177.1"/>
    </source>
</evidence>
<organism evidence="1 2">
    <name type="scientific">Daphnia magna</name>
    <dbReference type="NCBI Taxonomy" id="35525"/>
    <lineage>
        <taxon>Eukaryota</taxon>
        <taxon>Metazoa</taxon>
        <taxon>Ecdysozoa</taxon>
        <taxon>Arthropoda</taxon>
        <taxon>Crustacea</taxon>
        <taxon>Branchiopoda</taxon>
        <taxon>Diplostraca</taxon>
        <taxon>Cladocera</taxon>
        <taxon>Anomopoda</taxon>
        <taxon>Daphniidae</taxon>
        <taxon>Daphnia</taxon>
    </lineage>
</organism>
<proteinExistence type="predicted"/>
<dbReference type="EMBL" id="JAOYFB010000005">
    <property type="protein sequence ID" value="KAK4017177.1"/>
    <property type="molecule type" value="Genomic_DNA"/>
</dbReference>
<accession>A0ABQ9ZW79</accession>
<keyword evidence="2" id="KW-1185">Reference proteome</keyword>